<sequence length="287" mass="32850">MEKSLKSIANELLTLEVNTILKENTTGAKMPVNKRLALRDIIERYRKTLIEFGICEKAKGVPATVDASGKEKFLLRCEGAGEYSYYEVKRAAQEGKKYYETLLPRMQTEEQSESLKERIQMLYRIERQSANFIGMFKMQRSKLAIETKQGTRGYDAKFNDGGVGQFDKYPSQMGSHKWNNDILLREMNEVEELDLGTEQITQIRKAWELGTQQVLLQTVVQIDGDVTSYLTPKFVKLPPELRTMVMNFHQHSTNEATGHWSSFFKVLTDLTGKAFSSIFGNNKTTES</sequence>
<evidence type="ECO:0000313" key="1">
    <source>
        <dbReference type="EMBL" id="NME67370.1"/>
    </source>
</evidence>
<dbReference type="EMBL" id="JABANE010000010">
    <property type="protein sequence ID" value="NME67370.1"/>
    <property type="molecule type" value="Genomic_DNA"/>
</dbReference>
<gene>
    <name evidence="1" type="ORF">HHU12_05280</name>
</gene>
<accession>A0A7X9P132</accession>
<dbReference type="AlphaFoldDB" id="A0A7X9P132"/>
<dbReference type="Proteomes" id="UP000576082">
    <property type="component" value="Unassembled WGS sequence"/>
</dbReference>
<dbReference type="RefSeq" id="WP_169655668.1">
    <property type="nucleotide sequence ID" value="NZ_JABANE010000010.1"/>
</dbReference>
<keyword evidence="2" id="KW-1185">Reference proteome</keyword>
<reference evidence="1 2" key="1">
    <citation type="submission" date="2020-04" db="EMBL/GenBank/DDBJ databases">
        <title>Flammeovirga sp. SR4, a novel species isolated from seawater.</title>
        <authorList>
            <person name="Wang X."/>
        </authorList>
    </citation>
    <scope>NUCLEOTIDE SEQUENCE [LARGE SCALE GENOMIC DNA]</scope>
    <source>
        <strain evidence="1 2">ATCC 23126</strain>
    </source>
</reference>
<organism evidence="1 2">
    <name type="scientific">Flammeovirga aprica JL-4</name>
    <dbReference type="NCBI Taxonomy" id="694437"/>
    <lineage>
        <taxon>Bacteria</taxon>
        <taxon>Pseudomonadati</taxon>
        <taxon>Bacteroidota</taxon>
        <taxon>Cytophagia</taxon>
        <taxon>Cytophagales</taxon>
        <taxon>Flammeovirgaceae</taxon>
        <taxon>Flammeovirga</taxon>
    </lineage>
</organism>
<evidence type="ECO:0000313" key="2">
    <source>
        <dbReference type="Proteomes" id="UP000576082"/>
    </source>
</evidence>
<name>A0A7X9P132_9BACT</name>
<proteinExistence type="predicted"/>
<comment type="caution">
    <text evidence="1">The sequence shown here is derived from an EMBL/GenBank/DDBJ whole genome shotgun (WGS) entry which is preliminary data.</text>
</comment>
<protein>
    <submittedName>
        <fullName evidence="1">Uncharacterized protein</fullName>
    </submittedName>
</protein>